<dbReference type="Pfam" id="PF00078">
    <property type="entry name" value="RVT_1"/>
    <property type="match status" value="1"/>
</dbReference>
<keyword evidence="7" id="KW-0695">RNA-directed DNA polymerase</keyword>
<organism evidence="11 12">
    <name type="scientific">Periplaneta americana</name>
    <name type="common">American cockroach</name>
    <name type="synonym">Blatta americana</name>
    <dbReference type="NCBI Taxonomy" id="6978"/>
    <lineage>
        <taxon>Eukaryota</taxon>
        <taxon>Metazoa</taxon>
        <taxon>Ecdysozoa</taxon>
        <taxon>Arthropoda</taxon>
        <taxon>Hexapoda</taxon>
        <taxon>Insecta</taxon>
        <taxon>Pterygota</taxon>
        <taxon>Neoptera</taxon>
        <taxon>Polyneoptera</taxon>
        <taxon>Dictyoptera</taxon>
        <taxon>Blattodea</taxon>
        <taxon>Blattoidea</taxon>
        <taxon>Blattidae</taxon>
        <taxon>Blattinae</taxon>
        <taxon>Periplaneta</taxon>
    </lineage>
</organism>
<dbReference type="PROSITE" id="PS50878">
    <property type="entry name" value="RT_POL"/>
    <property type="match status" value="1"/>
</dbReference>
<keyword evidence="6" id="KW-0378">Hydrolase</keyword>
<evidence type="ECO:0000256" key="5">
    <source>
        <dbReference type="ARBA" id="ARBA00022759"/>
    </source>
</evidence>
<dbReference type="Pfam" id="PF17917">
    <property type="entry name" value="RT_RNaseH"/>
    <property type="match status" value="1"/>
</dbReference>
<feature type="domain" description="Reverse transcriptase" evidence="9">
    <location>
        <begin position="1"/>
        <end position="234"/>
    </location>
</feature>
<dbReference type="InterPro" id="IPR041373">
    <property type="entry name" value="RT_RNaseH"/>
</dbReference>
<evidence type="ECO:0000256" key="7">
    <source>
        <dbReference type="ARBA" id="ARBA00022918"/>
    </source>
</evidence>
<evidence type="ECO:0000313" key="11">
    <source>
        <dbReference type="EMBL" id="KAJ4449223.1"/>
    </source>
</evidence>
<dbReference type="Pfam" id="PF20700">
    <property type="entry name" value="Mutator"/>
    <property type="match status" value="1"/>
</dbReference>
<dbReference type="InterPro" id="IPR000477">
    <property type="entry name" value="RT_dom"/>
</dbReference>
<keyword evidence="5" id="KW-0255">Endonuclease</keyword>
<feature type="compositionally biased region" description="Basic and acidic residues" evidence="8">
    <location>
        <begin position="26"/>
        <end position="36"/>
    </location>
</feature>
<keyword evidence="4" id="KW-0540">Nuclease</keyword>
<dbReference type="Gene3D" id="3.30.70.270">
    <property type="match status" value="2"/>
</dbReference>
<evidence type="ECO:0000259" key="9">
    <source>
        <dbReference type="PROSITE" id="PS50878"/>
    </source>
</evidence>
<dbReference type="InterPro" id="IPR049012">
    <property type="entry name" value="Mutator_transp_dom"/>
</dbReference>
<dbReference type="SUPFAM" id="SSF53098">
    <property type="entry name" value="Ribonuclease H-like"/>
    <property type="match status" value="1"/>
</dbReference>
<evidence type="ECO:0000313" key="12">
    <source>
        <dbReference type="Proteomes" id="UP001148838"/>
    </source>
</evidence>
<evidence type="ECO:0000256" key="3">
    <source>
        <dbReference type="ARBA" id="ARBA00022695"/>
    </source>
</evidence>
<feature type="region of interest" description="Disordered" evidence="8">
    <location>
        <begin position="26"/>
        <end position="45"/>
    </location>
</feature>
<dbReference type="Gene3D" id="3.30.420.10">
    <property type="entry name" value="Ribonuclease H-like superfamily/Ribonuclease H"/>
    <property type="match status" value="1"/>
</dbReference>
<evidence type="ECO:0000256" key="4">
    <source>
        <dbReference type="ARBA" id="ARBA00022722"/>
    </source>
</evidence>
<dbReference type="Pfam" id="PF17921">
    <property type="entry name" value="Integrase_H2C2"/>
    <property type="match status" value="1"/>
</dbReference>
<dbReference type="PROSITE" id="PS50994">
    <property type="entry name" value="INTEGRASE"/>
    <property type="match status" value="1"/>
</dbReference>
<dbReference type="EMBL" id="JAJSOF020000003">
    <property type="protein sequence ID" value="KAJ4449223.1"/>
    <property type="molecule type" value="Genomic_DNA"/>
</dbReference>
<dbReference type="InterPro" id="IPR050951">
    <property type="entry name" value="Retrovirus_Pol_polyprotein"/>
</dbReference>
<comment type="caution">
    <text evidence="11">The sequence shown here is derived from an EMBL/GenBank/DDBJ whole genome shotgun (WGS) entry which is preliminary data.</text>
</comment>
<dbReference type="InterPro" id="IPR043128">
    <property type="entry name" value="Rev_trsase/Diguanyl_cyclase"/>
</dbReference>
<keyword evidence="12" id="KW-1185">Reference proteome</keyword>
<dbReference type="Proteomes" id="UP001148838">
    <property type="component" value="Unassembled WGS sequence"/>
</dbReference>
<dbReference type="InterPro" id="IPR043502">
    <property type="entry name" value="DNA/RNA_pol_sf"/>
</dbReference>
<dbReference type="Gene3D" id="3.10.20.370">
    <property type="match status" value="1"/>
</dbReference>
<dbReference type="SUPFAM" id="SSF56672">
    <property type="entry name" value="DNA/RNA polymerases"/>
    <property type="match status" value="1"/>
</dbReference>
<dbReference type="PANTHER" id="PTHR37984">
    <property type="entry name" value="PROTEIN CBG26694"/>
    <property type="match status" value="1"/>
</dbReference>
<dbReference type="InterPro" id="IPR001584">
    <property type="entry name" value="Integrase_cat-core"/>
</dbReference>
<accession>A0ABQ8TTQ1</accession>
<dbReference type="CDD" id="cd01647">
    <property type="entry name" value="RT_LTR"/>
    <property type="match status" value="1"/>
</dbReference>
<evidence type="ECO:0000256" key="6">
    <source>
        <dbReference type="ARBA" id="ARBA00022801"/>
    </source>
</evidence>
<evidence type="ECO:0000256" key="2">
    <source>
        <dbReference type="ARBA" id="ARBA00022679"/>
    </source>
</evidence>
<dbReference type="Gene3D" id="1.10.340.70">
    <property type="match status" value="1"/>
</dbReference>
<dbReference type="Pfam" id="PF00665">
    <property type="entry name" value="rve"/>
    <property type="match status" value="1"/>
</dbReference>
<dbReference type="CDD" id="cd09274">
    <property type="entry name" value="RNase_HI_RT_Ty3"/>
    <property type="match status" value="1"/>
</dbReference>
<reference evidence="11 12" key="1">
    <citation type="journal article" date="2022" name="Allergy">
        <title>Genome assembly and annotation of Periplaneta americana reveal a comprehensive cockroach allergen profile.</title>
        <authorList>
            <person name="Wang L."/>
            <person name="Xiong Q."/>
            <person name="Saelim N."/>
            <person name="Wang L."/>
            <person name="Nong W."/>
            <person name="Wan A.T."/>
            <person name="Shi M."/>
            <person name="Liu X."/>
            <person name="Cao Q."/>
            <person name="Hui J.H.L."/>
            <person name="Sookrung N."/>
            <person name="Leung T.F."/>
            <person name="Tungtrongchitr A."/>
            <person name="Tsui S.K.W."/>
        </authorList>
    </citation>
    <scope>NUCLEOTIDE SEQUENCE [LARGE SCALE GENOMIC DNA]</scope>
    <source>
        <strain evidence="11">PWHHKU_190912</strain>
    </source>
</reference>
<feature type="domain" description="Integrase catalytic" evidence="10">
    <location>
        <begin position="561"/>
        <end position="718"/>
    </location>
</feature>
<dbReference type="EC" id="2.7.7.49" evidence="1"/>
<dbReference type="Gene3D" id="3.10.10.10">
    <property type="entry name" value="HIV Type 1 Reverse Transcriptase, subunit A, domain 1"/>
    <property type="match status" value="1"/>
</dbReference>
<keyword evidence="2" id="KW-0808">Transferase</keyword>
<dbReference type="InterPro" id="IPR041588">
    <property type="entry name" value="Integrase_H2C2"/>
</dbReference>
<name>A0ABQ8TTQ1_PERAM</name>
<keyword evidence="3" id="KW-0548">Nucleotidyltransferase</keyword>
<evidence type="ECO:0000259" key="10">
    <source>
        <dbReference type="PROSITE" id="PS50994"/>
    </source>
</evidence>
<feature type="compositionally biased region" description="Acidic residues" evidence="8">
    <location>
        <begin position="82"/>
        <end position="93"/>
    </location>
</feature>
<protein>
    <recommendedName>
        <fullName evidence="1">RNA-directed DNA polymerase</fullName>
        <ecNumber evidence="1">2.7.7.49</ecNumber>
    </recommendedName>
</protein>
<dbReference type="InterPro" id="IPR012337">
    <property type="entry name" value="RNaseH-like_sf"/>
</dbReference>
<gene>
    <name evidence="11" type="ORF">ANN_00620</name>
</gene>
<sequence>MAGLCEGSNEPPGSLKANYLTLRLEKTERKPNREFSPRGNRTHARAQLRISRQTHYCLSYARPLIKKPKDKLDKTELTSSESDSDSDEYDNDDSDKLRDALPYRGSGKLGFCGAKYFTTFDLNSAYHQIPLKEESRRYTAFATDWNLYEFCRVPFGIATGAQVLTRLLDSIFSDVKYKFLYQYLNDLVVYSESFEEHLSHVKEVLDRLKATGLTVKPAKVIFAASSLKFLGHVVKQEGFIPKFSELAVPLNRLRKKGIKFRWEQEQEAAFQALKQAIASPSVLAMADFSKNFVLQTDACGNAVAAVLLQDVEGGLRVVACTSRTLTEQERKFSMYELEALAVLFGVEKFRMYLEHSEFSLHTDNQALSWVLARPRKSGRLARWALRISAFRFRVEHVRGTQNVVADTLSRMFDEQDSPVPLVQGAPPIALPVLSEVPLLFSGIKEAKCRDPELRPIRDSIQQGLDRSPYCLREDILCYLTKNDRKVKVVVPGELVPAVLKYYHDSPPGGHLGIYKTLGKIKEQFTWKGMTRQVSLYVRKCNICGLSKPALRAKYGQLSSSLADRPMQKLFVDFVGSFPHSKLGNTYILTVVDAFSKFCWLFPLREATTRTLLSALKNIIASFGCPVFLVSDNGPQFVSREFKKFCFDAGISHVTTIPYYPNPSQAERVNRNLRLALIAYHTEKQVLWDSQLYWLQFAFNTARHEEHKQVPFALMMGYLPNSPLSNLWCLSDLLPDSPDPDSLRRLWNKAKRNLRLDFLKRTDRYNRSRLAVPFMVGDEVFLLDHPISSQEKGFSSKLAYRYKGPFHVLSFDSPVTVKLSGPKGDPIRAHVSQLKKAGGAPPAKWLGVIPSAYYPCGRQRSVDRRNWLIGVTAMDCSHSEELSGSQGSTVGIPARPVDSWYLDDLHVRPPGWLQQWRLPSVPNKSAYQRHKKEINTVIKVLATDTMNDAAASLISATGSNECDVAVDGSWQRRGFSSLVGVITAVSVKTGKVLDVEVMTKDCMSCRMHRKKDKNSPSYQTWKANHKCAIDYEGSSPNMEPVGAGRLFLRSIQLRGLTYNGYLGDGDSKSYKTVCDLDSYDGEKIEKLECVGHYQKRIGKALRQLVTCQKLGGKES</sequence>
<evidence type="ECO:0000256" key="8">
    <source>
        <dbReference type="SAM" id="MobiDB-lite"/>
    </source>
</evidence>
<dbReference type="InterPro" id="IPR036397">
    <property type="entry name" value="RNaseH_sf"/>
</dbReference>
<proteinExistence type="predicted"/>
<evidence type="ECO:0000256" key="1">
    <source>
        <dbReference type="ARBA" id="ARBA00012493"/>
    </source>
</evidence>
<dbReference type="PANTHER" id="PTHR37984:SF5">
    <property type="entry name" value="PROTEIN NYNRIN-LIKE"/>
    <property type="match status" value="1"/>
</dbReference>
<feature type="region of interest" description="Disordered" evidence="8">
    <location>
        <begin position="71"/>
        <end position="97"/>
    </location>
</feature>